<reference evidence="3 4" key="1">
    <citation type="submission" date="2023-03" db="EMBL/GenBank/DDBJ databases">
        <title>Bacillus Genome Sequencing.</title>
        <authorList>
            <person name="Dunlap C."/>
        </authorList>
    </citation>
    <scope>NUCLEOTIDE SEQUENCE [LARGE SCALE GENOMIC DNA]</scope>
    <source>
        <strain evidence="3 4">B-4107</strain>
    </source>
</reference>
<organism evidence="3 4">
    <name type="scientific">Shouchella miscanthi</name>
    <dbReference type="NCBI Taxonomy" id="2598861"/>
    <lineage>
        <taxon>Bacteria</taxon>
        <taxon>Bacillati</taxon>
        <taxon>Bacillota</taxon>
        <taxon>Bacilli</taxon>
        <taxon>Bacillales</taxon>
        <taxon>Bacillaceae</taxon>
        <taxon>Shouchella</taxon>
    </lineage>
</organism>
<feature type="signal peptide" evidence="2">
    <location>
        <begin position="1"/>
        <end position="20"/>
    </location>
</feature>
<feature type="chain" id="PRO_5046158926" evidence="2">
    <location>
        <begin position="21"/>
        <end position="227"/>
    </location>
</feature>
<protein>
    <submittedName>
        <fullName evidence="3">Uncharacterized protein</fullName>
    </submittedName>
</protein>
<dbReference type="RefSeq" id="WP_328236088.1">
    <property type="nucleotide sequence ID" value="NZ_JAROAS010000002.1"/>
</dbReference>
<evidence type="ECO:0000256" key="1">
    <source>
        <dbReference type="SAM" id="MobiDB-lite"/>
    </source>
</evidence>
<evidence type="ECO:0000313" key="4">
    <source>
        <dbReference type="Proteomes" id="UP001341820"/>
    </source>
</evidence>
<keyword evidence="4" id="KW-1185">Reference proteome</keyword>
<evidence type="ECO:0000313" key="3">
    <source>
        <dbReference type="EMBL" id="MED4126807.1"/>
    </source>
</evidence>
<sequence length="227" mass="25092">MNKKLCFLLAVGLVTLTACGSDDTSTNNQDEADNEATASAETDTTEDETEEDQDEEQEETDIEDTDSDNDWEMQVGDTNEDGVLRLLGRNDTSETIETGSMSLDLPQVTVSEVVDWPAELADFYDFEPTGIISIDMEVSNSPEDTVNFYMDQATITTNTGEQLDPDIMSSDHIGGEFIGAVNKKGTIVYMLENFDPNEVEWVRILISAPHDDDFESAGDKVDVQIDF</sequence>
<evidence type="ECO:0000256" key="2">
    <source>
        <dbReference type="SAM" id="SignalP"/>
    </source>
</evidence>
<keyword evidence="2" id="KW-0732">Signal</keyword>
<comment type="caution">
    <text evidence="3">The sequence shown here is derived from an EMBL/GenBank/DDBJ whole genome shotgun (WGS) entry which is preliminary data.</text>
</comment>
<feature type="compositionally biased region" description="Acidic residues" evidence="1">
    <location>
        <begin position="43"/>
        <end position="71"/>
    </location>
</feature>
<feature type="region of interest" description="Disordered" evidence="1">
    <location>
        <begin position="19"/>
        <end position="76"/>
    </location>
</feature>
<proteinExistence type="predicted"/>
<dbReference type="PROSITE" id="PS51257">
    <property type="entry name" value="PROKAR_LIPOPROTEIN"/>
    <property type="match status" value="1"/>
</dbReference>
<name>A0ABU6NF34_9BACI</name>
<dbReference type="EMBL" id="JAROAS010000002">
    <property type="protein sequence ID" value="MED4126807.1"/>
    <property type="molecule type" value="Genomic_DNA"/>
</dbReference>
<gene>
    <name evidence="3" type="ORF">P5F74_01535</name>
</gene>
<dbReference type="Proteomes" id="UP001341820">
    <property type="component" value="Unassembled WGS sequence"/>
</dbReference>
<accession>A0ABU6NF34</accession>